<gene>
    <name evidence="4" type="ORF">F0562_002030</name>
</gene>
<keyword evidence="5" id="KW-1185">Reference proteome</keyword>
<evidence type="ECO:0008006" key="6">
    <source>
        <dbReference type="Google" id="ProtNLM"/>
    </source>
</evidence>
<keyword evidence="2" id="KW-0677">Repeat</keyword>
<proteinExistence type="inferred from homology"/>
<feature type="repeat" description="PPR" evidence="3">
    <location>
        <begin position="79"/>
        <end position="113"/>
    </location>
</feature>
<evidence type="ECO:0000313" key="5">
    <source>
        <dbReference type="Proteomes" id="UP000325577"/>
    </source>
</evidence>
<dbReference type="InterPro" id="IPR050667">
    <property type="entry name" value="PPR-containing_protein"/>
</dbReference>
<dbReference type="Proteomes" id="UP000325577">
    <property type="component" value="Linkage Group LG0"/>
</dbReference>
<dbReference type="Gene3D" id="1.25.40.10">
    <property type="entry name" value="Tetratricopeptide repeat domain"/>
    <property type="match status" value="2"/>
</dbReference>
<dbReference type="NCBIfam" id="TIGR00756">
    <property type="entry name" value="PPR"/>
    <property type="match status" value="4"/>
</dbReference>
<dbReference type="InterPro" id="IPR002885">
    <property type="entry name" value="PPR_rpt"/>
</dbReference>
<evidence type="ECO:0000313" key="4">
    <source>
        <dbReference type="EMBL" id="KAA8550346.1"/>
    </source>
</evidence>
<reference evidence="4 5" key="1">
    <citation type="submission" date="2019-09" db="EMBL/GenBank/DDBJ databases">
        <title>A chromosome-level genome assembly of the Chinese tupelo Nyssa sinensis.</title>
        <authorList>
            <person name="Yang X."/>
            <person name="Kang M."/>
            <person name="Yang Y."/>
            <person name="Xiong H."/>
            <person name="Wang M."/>
            <person name="Zhang Z."/>
            <person name="Wang Z."/>
            <person name="Wu H."/>
            <person name="Ma T."/>
            <person name="Liu J."/>
            <person name="Xi Z."/>
        </authorList>
    </citation>
    <scope>NUCLEOTIDE SEQUENCE [LARGE SCALE GENOMIC DNA]</scope>
    <source>
        <strain evidence="4">J267</strain>
        <tissue evidence="4">Leaf</tissue>
    </source>
</reference>
<name>A0A5J5C5W2_9ASTE</name>
<dbReference type="OrthoDB" id="1541592at2759"/>
<dbReference type="PANTHER" id="PTHR47939:SF3">
    <property type="entry name" value="REPEAT-CONTAINING PROTEIN, PUTATIVE-RELATED"/>
    <property type="match status" value="1"/>
</dbReference>
<protein>
    <recommendedName>
        <fullName evidence="6">Pentacotripeptide-repeat region of PRORP domain-containing protein</fullName>
    </recommendedName>
</protein>
<feature type="repeat" description="PPR" evidence="3">
    <location>
        <begin position="9"/>
        <end position="43"/>
    </location>
</feature>
<evidence type="ECO:0000256" key="1">
    <source>
        <dbReference type="ARBA" id="ARBA00007626"/>
    </source>
</evidence>
<accession>A0A5J5C5W2</accession>
<dbReference type="AlphaFoldDB" id="A0A5J5C5W2"/>
<dbReference type="Pfam" id="PF12854">
    <property type="entry name" value="PPR_1"/>
    <property type="match status" value="2"/>
</dbReference>
<dbReference type="EMBL" id="CM018031">
    <property type="protein sequence ID" value="KAA8550346.1"/>
    <property type="molecule type" value="Genomic_DNA"/>
</dbReference>
<evidence type="ECO:0000256" key="2">
    <source>
        <dbReference type="ARBA" id="ARBA00022737"/>
    </source>
</evidence>
<dbReference type="PANTHER" id="PTHR47939">
    <property type="entry name" value="MEMBRANE-ASSOCIATED SALT-INDUCIBLE PROTEIN-LIKE"/>
    <property type="match status" value="1"/>
</dbReference>
<dbReference type="Pfam" id="PF13041">
    <property type="entry name" value="PPR_2"/>
    <property type="match status" value="2"/>
</dbReference>
<evidence type="ECO:0000256" key="3">
    <source>
        <dbReference type="PROSITE-ProRule" id="PRU00708"/>
    </source>
</evidence>
<comment type="similarity">
    <text evidence="1">Belongs to the PPR family. P subfamily.</text>
</comment>
<feature type="repeat" description="PPR" evidence="3">
    <location>
        <begin position="141"/>
        <end position="175"/>
    </location>
</feature>
<feature type="repeat" description="PPR" evidence="3">
    <location>
        <begin position="176"/>
        <end position="210"/>
    </location>
</feature>
<organism evidence="4 5">
    <name type="scientific">Nyssa sinensis</name>
    <dbReference type="NCBI Taxonomy" id="561372"/>
    <lineage>
        <taxon>Eukaryota</taxon>
        <taxon>Viridiplantae</taxon>
        <taxon>Streptophyta</taxon>
        <taxon>Embryophyta</taxon>
        <taxon>Tracheophyta</taxon>
        <taxon>Spermatophyta</taxon>
        <taxon>Magnoliopsida</taxon>
        <taxon>eudicotyledons</taxon>
        <taxon>Gunneridae</taxon>
        <taxon>Pentapetalae</taxon>
        <taxon>asterids</taxon>
        <taxon>Cornales</taxon>
        <taxon>Nyssaceae</taxon>
        <taxon>Nyssa</taxon>
    </lineage>
</organism>
<dbReference type="PROSITE" id="PS51375">
    <property type="entry name" value="PPR"/>
    <property type="match status" value="4"/>
</dbReference>
<sequence>MVESGIDVSVFSLTVVVDGLCKCGEIKTARELVEEMVGRGIKPNIITCNTLVDACAKRWNFGEVDKILVLLEREGVDFNVETYKFLIDGFSSSGKIEEAERIVSEMHDKSFKVDAHLLHFNYRWAAKEFVDEMQSKGIELDQVIFDTLIDGYCKKGMIDEAYGLLVVMEKKGFIADASMYDTIASGLCKSGQIDEAKWMLNVMVKRGVIPDMLSFTPLLDTMGFCEGEKAVSRMQNME</sequence>
<dbReference type="InterPro" id="IPR011990">
    <property type="entry name" value="TPR-like_helical_dom_sf"/>
</dbReference>